<keyword evidence="1" id="KW-0813">Transport</keyword>
<dbReference type="InterPro" id="IPR003593">
    <property type="entry name" value="AAA+_ATPase"/>
</dbReference>
<evidence type="ECO:0000256" key="4">
    <source>
        <dbReference type="ARBA" id="ARBA00022840"/>
    </source>
</evidence>
<dbReference type="SMART" id="SM00382">
    <property type="entry name" value="AAA"/>
    <property type="match status" value="1"/>
</dbReference>
<dbReference type="STRING" id="1454004.AW11_03593"/>
<dbReference type="AlphaFoldDB" id="A0A011Q7Y5"/>
<dbReference type="PROSITE" id="PS00211">
    <property type="entry name" value="ABC_TRANSPORTER_1"/>
    <property type="match status" value="1"/>
</dbReference>
<dbReference type="InterPro" id="IPR017871">
    <property type="entry name" value="ABC_transporter-like_CS"/>
</dbReference>
<dbReference type="InterPro" id="IPR027417">
    <property type="entry name" value="P-loop_NTPase"/>
</dbReference>
<evidence type="ECO:0000256" key="3">
    <source>
        <dbReference type="ARBA" id="ARBA00022741"/>
    </source>
</evidence>
<dbReference type="GO" id="GO:0005524">
    <property type="term" value="F:ATP binding"/>
    <property type="evidence" value="ECO:0007669"/>
    <property type="project" value="UniProtKB-KW"/>
</dbReference>
<dbReference type="eggNOG" id="COG1127">
    <property type="taxonomic scope" value="Bacteria"/>
</dbReference>
<name>A0A011Q7Y5_ACCRE</name>
<dbReference type="PANTHER" id="PTHR43023:SF6">
    <property type="entry name" value="INTERMEMBRANE PHOSPHOLIPID TRANSPORT SYSTEM ATP-BINDING PROTEIN MLAF"/>
    <property type="match status" value="1"/>
</dbReference>
<evidence type="ECO:0000256" key="2">
    <source>
        <dbReference type="ARBA" id="ARBA00022475"/>
    </source>
</evidence>
<dbReference type="PROSITE" id="PS50893">
    <property type="entry name" value="ABC_TRANSPORTER_2"/>
    <property type="match status" value="1"/>
</dbReference>
<keyword evidence="2" id="KW-1003">Cell membrane</keyword>
<comment type="caution">
    <text evidence="6">The sequence shown here is derived from an EMBL/GenBank/DDBJ whole genome shotgun (WGS) entry which is preliminary data.</text>
</comment>
<evidence type="ECO:0000256" key="1">
    <source>
        <dbReference type="ARBA" id="ARBA00022448"/>
    </source>
</evidence>
<dbReference type="SUPFAM" id="SSF52540">
    <property type="entry name" value="P-loop containing nucleoside triphosphate hydrolases"/>
    <property type="match status" value="1"/>
</dbReference>
<dbReference type="Pfam" id="PF00005">
    <property type="entry name" value="ABC_tran"/>
    <property type="match status" value="1"/>
</dbReference>
<dbReference type="CDD" id="cd03261">
    <property type="entry name" value="ABC_Org_Solvent_Resistant"/>
    <property type="match status" value="1"/>
</dbReference>
<dbReference type="EMBL" id="JEMY01000057">
    <property type="protein sequence ID" value="EXI85270.1"/>
    <property type="molecule type" value="Genomic_DNA"/>
</dbReference>
<dbReference type="PATRIC" id="fig|1454004.3.peg.3694"/>
<keyword evidence="2" id="KW-0472">Membrane</keyword>
<reference evidence="6" key="1">
    <citation type="submission" date="2014-02" db="EMBL/GenBank/DDBJ databases">
        <title>Expanding our view of genomic diversity in Candidatus Accumulibacter clades.</title>
        <authorList>
            <person name="Skennerton C.T."/>
            <person name="Barr J.J."/>
            <person name="Slater F.R."/>
            <person name="Bond P.L."/>
            <person name="Tyson G.W."/>
        </authorList>
    </citation>
    <scope>NUCLEOTIDE SEQUENCE [LARGE SCALE GENOMIC DNA]</scope>
</reference>
<dbReference type="InterPro" id="IPR003439">
    <property type="entry name" value="ABC_transporter-like_ATP-bd"/>
</dbReference>
<dbReference type="PANTHER" id="PTHR43023">
    <property type="entry name" value="PROTEIN TRIGALACTOSYLDIACYLGLYCEROL 3, CHLOROPLASTIC"/>
    <property type="match status" value="1"/>
</dbReference>
<keyword evidence="4 6" id="KW-0067">ATP-binding</keyword>
<gene>
    <name evidence="6" type="ORF">AW11_03593</name>
</gene>
<accession>A0A011Q7Y5</accession>
<sequence length="272" mass="30020">MSDDNLVEIKDLDFAYDDRPILKGISMQIPRGKVVAIMGGSGCGKTTLLRLIGGQLKPSRGDVLVDGRSVPELRADELYALRRRMGMLFQFGALFTDISVFDNVAYQMREHTDLPEDLIRDMVLLKLNAVGLRGASRLMPAELSGGMARRVALARAIALDPMLIMYDEPFAGLDPISLGVIGQLIRKLNDALGATSIMVTHDIQESLQIVDYIYFMSDGKVVALGTPDEIRASQHPFVHQFVFAQADGPVPFHYPAEPLDRELLAKDAYEQS</sequence>
<evidence type="ECO:0000259" key="5">
    <source>
        <dbReference type="PROSITE" id="PS50893"/>
    </source>
</evidence>
<dbReference type="Gene3D" id="3.40.50.300">
    <property type="entry name" value="P-loop containing nucleotide triphosphate hydrolases"/>
    <property type="match status" value="1"/>
</dbReference>
<keyword evidence="3" id="KW-0547">Nucleotide-binding</keyword>
<evidence type="ECO:0000313" key="7">
    <source>
        <dbReference type="Proteomes" id="UP000022141"/>
    </source>
</evidence>
<proteinExistence type="predicted"/>
<protein>
    <submittedName>
        <fullName evidence="6">ABC transporter ATP-binding protein</fullName>
    </submittedName>
</protein>
<dbReference type="Proteomes" id="UP000022141">
    <property type="component" value="Unassembled WGS sequence"/>
</dbReference>
<feature type="domain" description="ABC transporter" evidence="5">
    <location>
        <begin position="7"/>
        <end position="243"/>
    </location>
</feature>
<keyword evidence="7" id="KW-1185">Reference proteome</keyword>
<dbReference type="GO" id="GO:0016887">
    <property type="term" value="F:ATP hydrolysis activity"/>
    <property type="evidence" value="ECO:0007669"/>
    <property type="project" value="InterPro"/>
</dbReference>
<evidence type="ECO:0000313" key="6">
    <source>
        <dbReference type="EMBL" id="EXI85270.1"/>
    </source>
</evidence>
<organism evidence="6 7">
    <name type="scientific">Accumulibacter regalis</name>
    <dbReference type="NCBI Taxonomy" id="522306"/>
    <lineage>
        <taxon>Bacteria</taxon>
        <taxon>Pseudomonadati</taxon>
        <taxon>Pseudomonadota</taxon>
        <taxon>Betaproteobacteria</taxon>
        <taxon>Candidatus Accumulibacter</taxon>
    </lineage>
</organism>